<dbReference type="AlphaFoldDB" id="A0A0H2ZSW4"/>
<dbReference type="HOGENOM" id="CLU_3119996_0_0_11"/>
<sequence>MHCSLANIFSVRVPWQWRATGSAAEVIPRRPSGPSKSWLRCASRRSLTAE</sequence>
<evidence type="ECO:0000313" key="3">
    <source>
        <dbReference type="Proteomes" id="UP000001574"/>
    </source>
</evidence>
<evidence type="ECO:0000256" key="1">
    <source>
        <dbReference type="SAM" id="MobiDB-lite"/>
    </source>
</evidence>
<gene>
    <name evidence="2" type="ordered locus">MAV_4607</name>
</gene>
<proteinExistence type="predicted"/>
<dbReference type="EMBL" id="CP000479">
    <property type="protein sequence ID" value="ABK64743.1"/>
    <property type="molecule type" value="Genomic_DNA"/>
</dbReference>
<name>A0A0H2ZSW4_MYCA1</name>
<accession>A0A0H2ZSW4</accession>
<dbReference type="KEGG" id="mav:MAV_4607"/>
<organism evidence="2 3">
    <name type="scientific">Mycobacterium avium (strain 104)</name>
    <dbReference type="NCBI Taxonomy" id="243243"/>
    <lineage>
        <taxon>Bacteria</taxon>
        <taxon>Bacillati</taxon>
        <taxon>Actinomycetota</taxon>
        <taxon>Actinomycetes</taxon>
        <taxon>Mycobacteriales</taxon>
        <taxon>Mycobacteriaceae</taxon>
        <taxon>Mycobacterium</taxon>
        <taxon>Mycobacterium avium complex (MAC)</taxon>
    </lineage>
</organism>
<dbReference type="Proteomes" id="UP000001574">
    <property type="component" value="Chromosome"/>
</dbReference>
<protein>
    <submittedName>
        <fullName evidence="2">Uncharacterized protein</fullName>
    </submittedName>
</protein>
<evidence type="ECO:0000313" key="2">
    <source>
        <dbReference type="EMBL" id="ABK64743.1"/>
    </source>
</evidence>
<reference evidence="2 3" key="1">
    <citation type="submission" date="2006-10" db="EMBL/GenBank/DDBJ databases">
        <authorList>
            <person name="Fleischmann R.D."/>
            <person name="Dodson R.J."/>
            <person name="Haft D.H."/>
            <person name="Merkel J.S."/>
            <person name="Nelson W.C."/>
            <person name="Fraser C.M."/>
        </authorList>
    </citation>
    <scope>NUCLEOTIDE SEQUENCE [LARGE SCALE GENOMIC DNA]</scope>
    <source>
        <strain evidence="2 3">104</strain>
    </source>
</reference>
<feature type="region of interest" description="Disordered" evidence="1">
    <location>
        <begin position="26"/>
        <end position="50"/>
    </location>
</feature>